<proteinExistence type="predicted"/>
<name>A0A1J4KPG3_9EUKA</name>
<dbReference type="Proteomes" id="UP000179807">
    <property type="component" value="Unassembled WGS sequence"/>
</dbReference>
<feature type="transmembrane region" description="Helical" evidence="1">
    <location>
        <begin position="166"/>
        <end position="189"/>
    </location>
</feature>
<comment type="caution">
    <text evidence="2">The sequence shown here is derived from an EMBL/GenBank/DDBJ whole genome shotgun (WGS) entry which is preliminary data.</text>
</comment>
<accession>A0A1J4KPG3</accession>
<evidence type="ECO:0008006" key="4">
    <source>
        <dbReference type="Google" id="ProtNLM"/>
    </source>
</evidence>
<dbReference type="RefSeq" id="XP_068366319.1">
    <property type="nucleotide sequence ID" value="XM_068499159.1"/>
</dbReference>
<organism evidence="2 3">
    <name type="scientific">Tritrichomonas foetus</name>
    <dbReference type="NCBI Taxonomy" id="1144522"/>
    <lineage>
        <taxon>Eukaryota</taxon>
        <taxon>Metamonada</taxon>
        <taxon>Parabasalia</taxon>
        <taxon>Tritrichomonadida</taxon>
        <taxon>Tritrichomonadidae</taxon>
        <taxon>Tritrichomonas</taxon>
    </lineage>
</organism>
<evidence type="ECO:0000256" key="1">
    <source>
        <dbReference type="SAM" id="Phobius"/>
    </source>
</evidence>
<evidence type="ECO:0000313" key="3">
    <source>
        <dbReference type="Proteomes" id="UP000179807"/>
    </source>
</evidence>
<protein>
    <recommendedName>
        <fullName evidence="4">Ubiquitin-like domain-containing protein</fullName>
    </recommendedName>
</protein>
<dbReference type="OrthoDB" id="10261944at2759"/>
<feature type="transmembrane region" description="Helical" evidence="1">
    <location>
        <begin position="135"/>
        <end position="154"/>
    </location>
</feature>
<evidence type="ECO:0000313" key="2">
    <source>
        <dbReference type="EMBL" id="OHT13183.1"/>
    </source>
</evidence>
<dbReference type="EMBL" id="MLAK01000546">
    <property type="protein sequence ID" value="OHT13183.1"/>
    <property type="molecule type" value="Genomic_DNA"/>
</dbReference>
<keyword evidence="3" id="KW-1185">Reference proteome</keyword>
<keyword evidence="1" id="KW-1133">Transmembrane helix</keyword>
<sequence length="204" mass="22698">MQQYQGGDEELDNPLQAFLIQEDLSGLTKGSKKSSSETITIYIKCVYPNPLKPGEMIQILGSQTCNSSDKVESVAKKFLETYPEIPQNKEYYLGYDQLLFREGTLHECGITHGKSVDLYAPGKNAAAYHNEGLSMIIWALIPFAIGFACLLFSITSSQIDTNYQALFLFVGLLLDIPSTLILIIGFILLPTCPMPCYFIGTEWC</sequence>
<reference evidence="2" key="1">
    <citation type="submission" date="2016-10" db="EMBL/GenBank/DDBJ databases">
        <authorList>
            <person name="Benchimol M."/>
            <person name="Almeida L.G."/>
            <person name="Vasconcelos A.T."/>
            <person name="Perreira-Neves A."/>
            <person name="Rosa I.A."/>
            <person name="Tasca T."/>
            <person name="Bogo M.R."/>
            <person name="de Souza W."/>
        </authorList>
    </citation>
    <scope>NUCLEOTIDE SEQUENCE [LARGE SCALE GENOMIC DNA]</scope>
    <source>
        <strain evidence="2">K</strain>
    </source>
</reference>
<keyword evidence="1" id="KW-0472">Membrane</keyword>
<keyword evidence="1" id="KW-0812">Transmembrane</keyword>
<dbReference type="GeneID" id="94833863"/>
<gene>
    <name evidence="2" type="ORF">TRFO_16735</name>
</gene>
<dbReference type="AlphaFoldDB" id="A0A1J4KPG3"/>
<dbReference type="VEuPathDB" id="TrichDB:TRFO_16735"/>